<dbReference type="Gene3D" id="1.25.40.10">
    <property type="entry name" value="Tetratricopeptide repeat domain"/>
    <property type="match status" value="2"/>
</dbReference>
<dbReference type="PANTHER" id="PTHR13891:SF1">
    <property type="entry name" value="CYTOCHROME C OXIDASE ASSEMBLY FACTOR 7"/>
    <property type="match status" value="1"/>
</dbReference>
<dbReference type="InterPro" id="IPR040239">
    <property type="entry name" value="HcpB-like"/>
</dbReference>
<name>A0ABZ2MAU6_9BACT</name>
<reference evidence="4 5" key="1">
    <citation type="submission" date="2021-12" db="EMBL/GenBank/DDBJ databases">
        <title>Discovery of the Pendulisporaceae a myxobacterial family with distinct sporulation behavior and unique specialized metabolism.</title>
        <authorList>
            <person name="Garcia R."/>
            <person name="Popoff A."/>
            <person name="Bader C.D."/>
            <person name="Loehr J."/>
            <person name="Walesch S."/>
            <person name="Walt C."/>
            <person name="Boldt J."/>
            <person name="Bunk B."/>
            <person name="Haeckl F.J.F.P.J."/>
            <person name="Gunesch A.P."/>
            <person name="Birkelbach J."/>
            <person name="Nuebel U."/>
            <person name="Pietschmann T."/>
            <person name="Bach T."/>
            <person name="Mueller R."/>
        </authorList>
    </citation>
    <scope>NUCLEOTIDE SEQUENCE [LARGE SCALE GENOMIC DNA]</scope>
    <source>
        <strain evidence="4 5">MSr11954</strain>
    </source>
</reference>
<evidence type="ECO:0000256" key="1">
    <source>
        <dbReference type="ARBA" id="ARBA00008486"/>
    </source>
</evidence>
<keyword evidence="2" id="KW-0677">Repeat</keyword>
<organism evidence="4 5">
    <name type="scientific">Pendulispora albinea</name>
    <dbReference type="NCBI Taxonomy" id="2741071"/>
    <lineage>
        <taxon>Bacteria</taxon>
        <taxon>Pseudomonadati</taxon>
        <taxon>Myxococcota</taxon>
        <taxon>Myxococcia</taxon>
        <taxon>Myxococcales</taxon>
        <taxon>Sorangiineae</taxon>
        <taxon>Pendulisporaceae</taxon>
        <taxon>Pendulispora</taxon>
    </lineage>
</organism>
<gene>
    <name evidence="4" type="ORF">LZC94_20515</name>
</gene>
<feature type="region of interest" description="Disordered" evidence="3">
    <location>
        <begin position="23"/>
        <end position="52"/>
    </location>
</feature>
<dbReference type="Pfam" id="PF08238">
    <property type="entry name" value="Sel1"/>
    <property type="match status" value="2"/>
</dbReference>
<dbReference type="SUPFAM" id="SSF81901">
    <property type="entry name" value="HCP-like"/>
    <property type="match status" value="1"/>
</dbReference>
<dbReference type="Proteomes" id="UP001370348">
    <property type="component" value="Chromosome"/>
</dbReference>
<accession>A0ABZ2MAU6</accession>
<protein>
    <submittedName>
        <fullName evidence="4">Sel1 repeat family protein</fullName>
    </submittedName>
</protein>
<proteinExistence type="inferred from homology"/>
<sequence>MRIAAELALGALVVANGGGCGGAPPPVDREARARDARETTPPQATCASERSSERTGSTATACACGDEATCVAKCEGGSASDCFTLGGCYSGLGFARDPAKVATYSARGCELGSASACTNLAKAYASGFGVPRDPARAEQLFAKAAKGHRTGCDAGVAGDCYMLGYAYEHGEGVPREPATTARLRQRACTLGHTASCLLLALDAKATGNADDAVRWFGAACETTCTGCDDVRDALLQGVPAARRLLQRWQGRCDAGEQPACRARATVRTDAPSPSGRR</sequence>
<dbReference type="InterPro" id="IPR006597">
    <property type="entry name" value="Sel1-like"/>
</dbReference>
<dbReference type="PANTHER" id="PTHR13891">
    <property type="entry name" value="CYTOCHROME C OXIDASE ASSEMBLY FACTOR 7"/>
    <property type="match status" value="1"/>
</dbReference>
<evidence type="ECO:0000256" key="2">
    <source>
        <dbReference type="ARBA" id="ARBA00022737"/>
    </source>
</evidence>
<dbReference type="InterPro" id="IPR011990">
    <property type="entry name" value="TPR-like_helical_dom_sf"/>
</dbReference>
<comment type="similarity">
    <text evidence="1">Belongs to the hcp beta-lactamase family.</text>
</comment>
<dbReference type="RefSeq" id="WP_394829202.1">
    <property type="nucleotide sequence ID" value="NZ_CP089984.1"/>
</dbReference>
<evidence type="ECO:0000313" key="4">
    <source>
        <dbReference type="EMBL" id="WXB19597.1"/>
    </source>
</evidence>
<feature type="compositionally biased region" description="Basic and acidic residues" evidence="3">
    <location>
        <begin position="27"/>
        <end position="38"/>
    </location>
</feature>
<dbReference type="EMBL" id="CP089984">
    <property type="protein sequence ID" value="WXB19597.1"/>
    <property type="molecule type" value="Genomic_DNA"/>
</dbReference>
<dbReference type="SMART" id="SM00671">
    <property type="entry name" value="SEL1"/>
    <property type="match status" value="3"/>
</dbReference>
<evidence type="ECO:0000313" key="5">
    <source>
        <dbReference type="Proteomes" id="UP001370348"/>
    </source>
</evidence>
<feature type="compositionally biased region" description="Polar residues" evidence="3">
    <location>
        <begin position="43"/>
        <end position="52"/>
    </location>
</feature>
<evidence type="ECO:0000256" key="3">
    <source>
        <dbReference type="SAM" id="MobiDB-lite"/>
    </source>
</evidence>
<keyword evidence="5" id="KW-1185">Reference proteome</keyword>